<keyword evidence="3 7" id="KW-0812">Transmembrane</keyword>
<dbReference type="PANTHER" id="PTHR43652:SF2">
    <property type="entry name" value="BASIC AMINO ACID ANTIPORTER YFCC-RELATED"/>
    <property type="match status" value="1"/>
</dbReference>
<evidence type="ECO:0000256" key="1">
    <source>
        <dbReference type="ARBA" id="ARBA00004141"/>
    </source>
</evidence>
<dbReference type="PANTHER" id="PTHR43652">
    <property type="entry name" value="BASIC AMINO ACID ANTIPORTER YFCC-RELATED"/>
    <property type="match status" value="1"/>
</dbReference>
<name>A0A9D2PWW5_9FIRM</name>
<feature type="transmembrane region" description="Helical" evidence="7">
    <location>
        <begin position="408"/>
        <end position="428"/>
    </location>
</feature>
<evidence type="ECO:0000256" key="2">
    <source>
        <dbReference type="ARBA" id="ARBA00022448"/>
    </source>
</evidence>
<evidence type="ECO:0000256" key="5">
    <source>
        <dbReference type="ARBA" id="ARBA00022989"/>
    </source>
</evidence>
<dbReference type="InterPro" id="IPR004680">
    <property type="entry name" value="Cit_transptr-like_dom"/>
</dbReference>
<evidence type="ECO:0000259" key="8">
    <source>
        <dbReference type="Pfam" id="PF03600"/>
    </source>
</evidence>
<keyword evidence="5 7" id="KW-1133">Transmembrane helix</keyword>
<reference evidence="9" key="2">
    <citation type="submission" date="2021-04" db="EMBL/GenBank/DDBJ databases">
        <authorList>
            <person name="Gilroy R."/>
        </authorList>
    </citation>
    <scope>NUCLEOTIDE SEQUENCE</scope>
    <source>
        <strain evidence="9">CHK198-12963</strain>
    </source>
</reference>
<evidence type="ECO:0000313" key="10">
    <source>
        <dbReference type="Proteomes" id="UP000823863"/>
    </source>
</evidence>
<comment type="subcellular location">
    <subcellularLocation>
        <location evidence="1">Membrane</location>
        <topology evidence="1">Multi-pass membrane protein</topology>
    </subcellularLocation>
</comment>
<evidence type="ECO:0000256" key="6">
    <source>
        <dbReference type="ARBA" id="ARBA00023136"/>
    </source>
</evidence>
<dbReference type="EMBL" id="DWWB01000060">
    <property type="protein sequence ID" value="HJC67236.1"/>
    <property type="molecule type" value="Genomic_DNA"/>
</dbReference>
<feature type="transmembrane region" description="Helical" evidence="7">
    <location>
        <begin position="284"/>
        <end position="301"/>
    </location>
</feature>
<dbReference type="GO" id="GO:0055085">
    <property type="term" value="P:transmembrane transport"/>
    <property type="evidence" value="ECO:0007669"/>
    <property type="project" value="InterPro"/>
</dbReference>
<keyword evidence="4" id="KW-0677">Repeat</keyword>
<gene>
    <name evidence="9" type="ORF">H9931_11060</name>
</gene>
<feature type="transmembrane region" description="Helical" evidence="7">
    <location>
        <begin position="47"/>
        <end position="69"/>
    </location>
</feature>
<accession>A0A9D2PWW5</accession>
<comment type="caution">
    <text evidence="9">The sequence shown here is derived from an EMBL/GenBank/DDBJ whole genome shotgun (WGS) entry which is preliminary data.</text>
</comment>
<evidence type="ECO:0000313" key="9">
    <source>
        <dbReference type="EMBL" id="HJC67236.1"/>
    </source>
</evidence>
<dbReference type="GO" id="GO:0005886">
    <property type="term" value="C:plasma membrane"/>
    <property type="evidence" value="ECO:0007669"/>
    <property type="project" value="TreeGrafter"/>
</dbReference>
<organism evidence="9 10">
    <name type="scientific">Candidatus Enterocloster excrementigallinarum</name>
    <dbReference type="NCBI Taxonomy" id="2838558"/>
    <lineage>
        <taxon>Bacteria</taxon>
        <taxon>Bacillati</taxon>
        <taxon>Bacillota</taxon>
        <taxon>Clostridia</taxon>
        <taxon>Lachnospirales</taxon>
        <taxon>Lachnospiraceae</taxon>
        <taxon>Enterocloster</taxon>
    </lineage>
</organism>
<proteinExistence type="predicted"/>
<reference evidence="9" key="1">
    <citation type="journal article" date="2021" name="PeerJ">
        <title>Extensive microbial diversity within the chicken gut microbiome revealed by metagenomics and culture.</title>
        <authorList>
            <person name="Gilroy R."/>
            <person name="Ravi A."/>
            <person name="Getino M."/>
            <person name="Pursley I."/>
            <person name="Horton D.L."/>
            <person name="Alikhan N.F."/>
            <person name="Baker D."/>
            <person name="Gharbi K."/>
            <person name="Hall N."/>
            <person name="Watson M."/>
            <person name="Adriaenssens E.M."/>
            <person name="Foster-Nyarko E."/>
            <person name="Jarju S."/>
            <person name="Secka A."/>
            <person name="Antonio M."/>
            <person name="Oren A."/>
            <person name="Chaudhuri R.R."/>
            <person name="La Ragione R."/>
            <person name="Hildebrand F."/>
            <person name="Pallen M.J."/>
        </authorList>
    </citation>
    <scope>NUCLEOTIDE SEQUENCE</scope>
    <source>
        <strain evidence="9">CHK198-12963</strain>
    </source>
</reference>
<feature type="transmembrane region" description="Helical" evidence="7">
    <location>
        <begin position="138"/>
        <end position="163"/>
    </location>
</feature>
<feature type="transmembrane region" description="Helical" evidence="7">
    <location>
        <begin position="370"/>
        <end position="396"/>
    </location>
</feature>
<sequence>MSQLTICLIIFVLTVIGFCSGKYSLATISITSLMALAVTGCLSVDEALAYFSNNNVIMIGGMCVVAAGFNRTKFCSNLADMISNASKGSLNKLMLGYVVIGVLLSQFIQSPVVAFGIVAPMLAASAESMGLKPSKVMFGVGVATVITCCTLPVGAGATVAAELNGYLESYGYVDYVVGLIDPMKGRLPLMIIAIFYCALIQPKFSPDEPVVATAESMKAAKAKEPLKPFQEYAGIIIFFADALALMFASTLGLENWEITVIGALAMILFGVLKPREATASLPMSMLLLIVGALGMSGALSATGAGELIGSQIGEIVKAVNYNSYIVGAIFFVIPFLLTQVMQNRGTMLIFHPIAIATCASIGANPVGLMILIQAACLSAFMTPMATAAIPYIMDYGGYNQTSMFKQSWLLAIICCVVSVGWVMTVFPLM</sequence>
<protein>
    <recommendedName>
        <fullName evidence="8">Citrate transporter-like domain-containing protein</fullName>
    </recommendedName>
</protein>
<evidence type="ECO:0000256" key="4">
    <source>
        <dbReference type="ARBA" id="ARBA00022737"/>
    </source>
</evidence>
<feature type="transmembrane region" description="Helical" evidence="7">
    <location>
        <begin position="90"/>
        <end position="108"/>
    </location>
</feature>
<feature type="transmembrane region" description="Helical" evidence="7">
    <location>
        <begin position="232"/>
        <end position="250"/>
    </location>
</feature>
<dbReference type="InterPro" id="IPR051679">
    <property type="entry name" value="DASS-Related_Transporters"/>
</dbReference>
<feature type="transmembrane region" description="Helical" evidence="7">
    <location>
        <begin position="256"/>
        <end position="272"/>
    </location>
</feature>
<keyword evidence="2" id="KW-0813">Transport</keyword>
<dbReference type="Proteomes" id="UP000823863">
    <property type="component" value="Unassembled WGS sequence"/>
</dbReference>
<evidence type="ECO:0000256" key="7">
    <source>
        <dbReference type="SAM" id="Phobius"/>
    </source>
</evidence>
<evidence type="ECO:0000256" key="3">
    <source>
        <dbReference type="ARBA" id="ARBA00022692"/>
    </source>
</evidence>
<keyword evidence="6 7" id="KW-0472">Membrane</keyword>
<feature type="transmembrane region" description="Helical" evidence="7">
    <location>
        <begin position="321"/>
        <end position="338"/>
    </location>
</feature>
<feature type="domain" description="Citrate transporter-like" evidence="8">
    <location>
        <begin position="22"/>
        <end position="370"/>
    </location>
</feature>
<dbReference type="AlphaFoldDB" id="A0A9D2PWW5"/>
<dbReference type="Pfam" id="PF03600">
    <property type="entry name" value="CitMHS"/>
    <property type="match status" value="1"/>
</dbReference>
<feature type="transmembrane region" description="Helical" evidence="7">
    <location>
        <begin position="345"/>
        <end position="364"/>
    </location>
</feature>